<protein>
    <submittedName>
        <fullName evidence="3">DSBA oxidoreductase</fullName>
    </submittedName>
</protein>
<dbReference type="InterPro" id="IPR012336">
    <property type="entry name" value="Thioredoxin-like_fold"/>
</dbReference>
<keyword evidence="4" id="KW-1185">Reference proteome</keyword>
<gene>
    <name evidence="3" type="ORF">SZN_33041</name>
</gene>
<dbReference type="PROSITE" id="PS51352">
    <property type="entry name" value="THIOREDOXIN_2"/>
    <property type="match status" value="1"/>
</dbReference>
<evidence type="ECO:0000259" key="2">
    <source>
        <dbReference type="PROSITE" id="PS51352"/>
    </source>
</evidence>
<accession>G2GM56</accession>
<feature type="domain" description="Thioredoxin" evidence="2">
    <location>
        <begin position="26"/>
        <end position="228"/>
    </location>
</feature>
<evidence type="ECO:0000256" key="1">
    <source>
        <dbReference type="ARBA" id="ARBA00005791"/>
    </source>
</evidence>
<dbReference type="EMBL" id="AGBF01000231">
    <property type="protein sequence ID" value="EGX55403.1"/>
    <property type="molecule type" value="Genomic_DNA"/>
</dbReference>
<name>G2GM56_9ACTN</name>
<dbReference type="Gene3D" id="3.40.30.10">
    <property type="entry name" value="Glutaredoxin"/>
    <property type="match status" value="1"/>
</dbReference>
<dbReference type="PATRIC" id="fig|700597.3.peg.6462"/>
<proteinExistence type="inferred from homology"/>
<dbReference type="PANTHER" id="PTHR13887">
    <property type="entry name" value="GLUTATHIONE S-TRANSFERASE KAPPA"/>
    <property type="match status" value="1"/>
</dbReference>
<comment type="similarity">
    <text evidence="1">Belongs to the thioredoxin family. DsbA subfamily.</text>
</comment>
<evidence type="ECO:0000313" key="4">
    <source>
        <dbReference type="Proteomes" id="UP000004217"/>
    </source>
</evidence>
<dbReference type="InterPro" id="IPR013766">
    <property type="entry name" value="Thioredoxin_domain"/>
</dbReference>
<organism evidence="3 4">
    <name type="scientific">Streptomyces zinciresistens K42</name>
    <dbReference type="NCBI Taxonomy" id="700597"/>
    <lineage>
        <taxon>Bacteria</taxon>
        <taxon>Bacillati</taxon>
        <taxon>Actinomycetota</taxon>
        <taxon>Actinomycetes</taxon>
        <taxon>Kitasatosporales</taxon>
        <taxon>Streptomycetaceae</taxon>
        <taxon>Streptomyces</taxon>
    </lineage>
</organism>
<dbReference type="Proteomes" id="UP000004217">
    <property type="component" value="Unassembled WGS sequence"/>
</dbReference>
<evidence type="ECO:0000313" key="3">
    <source>
        <dbReference type="EMBL" id="EGX55403.1"/>
    </source>
</evidence>
<comment type="caution">
    <text evidence="3">The sequence shown here is derived from an EMBL/GenBank/DDBJ whole genome shotgun (WGS) entry which is preliminary data.</text>
</comment>
<dbReference type="InterPro" id="IPR036249">
    <property type="entry name" value="Thioredoxin-like_sf"/>
</dbReference>
<reference evidence="3 4" key="1">
    <citation type="submission" date="2011-08" db="EMBL/GenBank/DDBJ databases">
        <authorList>
            <person name="Lin Y."/>
            <person name="Hao X."/>
            <person name="Johnstone L."/>
            <person name="Miller S.J."/>
            <person name="Wei G."/>
            <person name="Rensing C."/>
        </authorList>
    </citation>
    <scope>NUCLEOTIDE SEQUENCE [LARGE SCALE GENOMIC DNA]</scope>
    <source>
        <strain evidence="3 4">K42</strain>
    </source>
</reference>
<sequence length="229" mass="24928">MAAVPMVMGVMTKNLKVSLVLGVTVLAVIGALLAFNRSSDSGGDAGNAKPASSSVLVRPDSHRLSTAKDGKVTLVEFLDLECEACGAAFPFVEQLRAKYEGRVTFVIRYFPIPSHRNAQLAAQAVEAAAAQGKLEAMYKKMYENQKSWGDQQVSHEKTFRGFARQLGLDMPRFEKDWKSKATVARVDKDRKDGIALGVQGTPTFFLNGKQLQPTSEAQFTDAIEAELAK</sequence>
<dbReference type="PANTHER" id="PTHR13887:SF55">
    <property type="entry name" value="SLR0313 PROTEIN"/>
    <property type="match status" value="1"/>
</dbReference>
<dbReference type="SUPFAM" id="SSF52833">
    <property type="entry name" value="Thioredoxin-like"/>
    <property type="match status" value="1"/>
</dbReference>
<dbReference type="AlphaFoldDB" id="G2GM56"/>
<dbReference type="Pfam" id="PF13462">
    <property type="entry name" value="Thioredoxin_4"/>
    <property type="match status" value="1"/>
</dbReference>